<comment type="similarity">
    <text evidence="1">Belongs to the bacterial ribosomal protein bL19 family.</text>
</comment>
<evidence type="ECO:0000313" key="4">
    <source>
        <dbReference type="EMBL" id="ARK14507.1"/>
    </source>
</evidence>
<dbReference type="InterPro" id="IPR001857">
    <property type="entry name" value="Ribosomal_bL19"/>
</dbReference>
<keyword evidence="3" id="KW-0687">Ribonucleoprotein</keyword>
<reference evidence="4" key="1">
    <citation type="journal article" date="2017" name="Sci. Rep.">
        <title>Divergent copies of the large inverted repeat in the chloroplast genomes of ulvophycean green algae.</title>
        <authorList>
            <person name="Turmel M."/>
            <person name="Otis C."/>
            <person name="Lemieux C."/>
        </authorList>
    </citation>
    <scope>NUCLEOTIDE SEQUENCE</scope>
</reference>
<dbReference type="InterPro" id="IPR008991">
    <property type="entry name" value="Translation_prot_SH3-like_sf"/>
</dbReference>
<keyword evidence="4" id="KW-0150">Chloroplast</keyword>
<proteinExistence type="inferred from homology"/>
<dbReference type="Gene3D" id="2.30.30.790">
    <property type="match status" value="1"/>
</dbReference>
<dbReference type="PRINTS" id="PR00061">
    <property type="entry name" value="RIBOSOMALL19"/>
</dbReference>
<gene>
    <name evidence="4" type="primary">rpl19</name>
</gene>
<organism evidence="4">
    <name type="scientific">Sykidion marinum</name>
    <name type="common">Green alga</name>
    <name type="synonym">Pseudoneochloris marina</name>
    <dbReference type="NCBI Taxonomy" id="44573"/>
    <lineage>
        <taxon>Eukaryota</taxon>
        <taxon>Viridiplantae</taxon>
        <taxon>Chlorophyta</taxon>
        <taxon>core chlorophytes</taxon>
        <taxon>Ulvophyceae</taxon>
        <taxon>Sykidiales</taxon>
        <taxon>Sykidiacaeae</taxon>
        <taxon>Sykidion</taxon>
    </lineage>
</organism>
<dbReference type="RefSeq" id="YP_009367511.1">
    <property type="nucleotide sequence ID" value="NC_034710.1"/>
</dbReference>
<accession>A0A1W6EGJ4</accession>
<keyword evidence="2 4" id="KW-0689">Ribosomal protein</keyword>
<dbReference type="EMBL" id="KY407657">
    <property type="protein sequence ID" value="ARK14507.1"/>
    <property type="molecule type" value="Genomic_DNA"/>
</dbReference>
<dbReference type="Pfam" id="PF01245">
    <property type="entry name" value="Ribosomal_L19"/>
    <property type="match status" value="1"/>
</dbReference>
<keyword evidence="4" id="KW-0934">Plastid</keyword>
<dbReference type="GO" id="GO:0006412">
    <property type="term" value="P:translation"/>
    <property type="evidence" value="ECO:0007669"/>
    <property type="project" value="InterPro"/>
</dbReference>
<dbReference type="SUPFAM" id="SSF50104">
    <property type="entry name" value="Translation proteins SH3-like domain"/>
    <property type="match status" value="1"/>
</dbReference>
<evidence type="ECO:0000256" key="3">
    <source>
        <dbReference type="ARBA" id="ARBA00023274"/>
    </source>
</evidence>
<dbReference type="GeneID" id="32884249"/>
<dbReference type="PANTHER" id="PTHR15680">
    <property type="entry name" value="RIBOSOMAL PROTEIN L19"/>
    <property type="match status" value="1"/>
</dbReference>
<evidence type="ECO:0000256" key="1">
    <source>
        <dbReference type="ARBA" id="ARBA00005781"/>
    </source>
</evidence>
<geneLocation type="chloroplast" evidence="4"/>
<name>A0A1W6EGJ4_SYKMA</name>
<protein>
    <submittedName>
        <fullName evidence="4">Ribosomal protein L19</fullName>
    </submittedName>
</protein>
<sequence length="92" mass="10217">MNLSPLVKSIESDYLKKHIPTLSVGMLVCVNVLIQEGNKKRIQAFNGTIVSQHRAGLNTTITVRRVSKGIGVERIFPIHSPDIESIIIRPTK</sequence>
<dbReference type="PANTHER" id="PTHR15680:SF9">
    <property type="entry name" value="LARGE RIBOSOMAL SUBUNIT PROTEIN BL19M"/>
    <property type="match status" value="1"/>
</dbReference>
<dbReference type="AlphaFoldDB" id="A0A1W6EGJ4"/>
<dbReference type="GO" id="GO:0003735">
    <property type="term" value="F:structural constituent of ribosome"/>
    <property type="evidence" value="ECO:0007669"/>
    <property type="project" value="InterPro"/>
</dbReference>
<dbReference type="GO" id="GO:0022625">
    <property type="term" value="C:cytosolic large ribosomal subunit"/>
    <property type="evidence" value="ECO:0007669"/>
    <property type="project" value="TreeGrafter"/>
</dbReference>
<evidence type="ECO:0000256" key="2">
    <source>
        <dbReference type="ARBA" id="ARBA00022980"/>
    </source>
</evidence>
<dbReference type="InterPro" id="IPR038657">
    <property type="entry name" value="Ribosomal_bL19_sf"/>
</dbReference>